<sequence>MLLKATSQQSAFQTVALCPHGRARVPSNQPRRVIINAFLFNPLLKGSSSNGSSGGASRSRETIASRLSELRSPPDDDDRAAFSQRPSRESEDDSNAEDEPSGTGASHEEAGAGLRVRIQMGPWPAETSDDGDGADPAQGTAGARGRYQRR</sequence>
<feature type="compositionally biased region" description="Low complexity" evidence="1">
    <location>
        <begin position="46"/>
        <end position="57"/>
    </location>
</feature>
<evidence type="ECO:0000256" key="1">
    <source>
        <dbReference type="SAM" id="MobiDB-lite"/>
    </source>
</evidence>
<feature type="compositionally biased region" description="Acidic residues" evidence="1">
    <location>
        <begin position="90"/>
        <end position="100"/>
    </location>
</feature>
<dbReference type="GeneID" id="9626600"/>
<protein>
    <submittedName>
        <fullName evidence="2">Uncharacterized protein</fullName>
    </submittedName>
</protein>
<dbReference type="KEGG" id="vcn:VOLCADRAFT_96991"/>
<dbReference type="AlphaFoldDB" id="D8UBL3"/>
<organism evidence="3">
    <name type="scientific">Volvox carteri f. nagariensis</name>
    <dbReference type="NCBI Taxonomy" id="3068"/>
    <lineage>
        <taxon>Eukaryota</taxon>
        <taxon>Viridiplantae</taxon>
        <taxon>Chlorophyta</taxon>
        <taxon>core chlorophytes</taxon>
        <taxon>Chlorophyceae</taxon>
        <taxon>CS clade</taxon>
        <taxon>Chlamydomonadales</taxon>
        <taxon>Volvocaceae</taxon>
        <taxon>Volvox</taxon>
    </lineage>
</organism>
<evidence type="ECO:0000313" key="2">
    <source>
        <dbReference type="EMBL" id="EFJ42842.1"/>
    </source>
</evidence>
<feature type="region of interest" description="Disordered" evidence="1">
    <location>
        <begin position="45"/>
        <end position="150"/>
    </location>
</feature>
<keyword evidence="3" id="KW-1185">Reference proteome</keyword>
<dbReference type="RefSeq" id="XP_002956102.1">
    <property type="nucleotide sequence ID" value="XM_002956056.1"/>
</dbReference>
<dbReference type="InParanoid" id="D8UBL3"/>
<proteinExistence type="predicted"/>
<reference evidence="2 3" key="1">
    <citation type="journal article" date="2010" name="Science">
        <title>Genomic analysis of organismal complexity in the multicellular green alga Volvox carteri.</title>
        <authorList>
            <person name="Prochnik S.E."/>
            <person name="Umen J."/>
            <person name="Nedelcu A.M."/>
            <person name="Hallmann A."/>
            <person name="Miller S.M."/>
            <person name="Nishii I."/>
            <person name="Ferris P."/>
            <person name="Kuo A."/>
            <person name="Mitros T."/>
            <person name="Fritz-Laylin L.K."/>
            <person name="Hellsten U."/>
            <person name="Chapman J."/>
            <person name="Simakov O."/>
            <person name="Rensing S.A."/>
            <person name="Terry A."/>
            <person name="Pangilinan J."/>
            <person name="Kapitonov V."/>
            <person name="Jurka J."/>
            <person name="Salamov A."/>
            <person name="Shapiro H."/>
            <person name="Schmutz J."/>
            <person name="Grimwood J."/>
            <person name="Lindquist E."/>
            <person name="Lucas S."/>
            <person name="Grigoriev I.V."/>
            <person name="Schmitt R."/>
            <person name="Kirk D."/>
            <person name="Rokhsar D.S."/>
        </authorList>
    </citation>
    <scope>NUCLEOTIDE SEQUENCE [LARGE SCALE GENOMIC DNA]</scope>
    <source>
        <strain evidence="3">f. Nagariensis / Eve</strain>
    </source>
</reference>
<accession>D8UBL3</accession>
<dbReference type="Proteomes" id="UP000001058">
    <property type="component" value="Unassembled WGS sequence"/>
</dbReference>
<feature type="compositionally biased region" description="Basic and acidic residues" evidence="1">
    <location>
        <begin position="58"/>
        <end position="74"/>
    </location>
</feature>
<gene>
    <name evidence="2" type="ORF">VOLCADRAFT_96991</name>
</gene>
<name>D8UBL3_VOLCA</name>
<dbReference type="EMBL" id="GL378378">
    <property type="protein sequence ID" value="EFJ42842.1"/>
    <property type="molecule type" value="Genomic_DNA"/>
</dbReference>
<evidence type="ECO:0000313" key="3">
    <source>
        <dbReference type="Proteomes" id="UP000001058"/>
    </source>
</evidence>